<feature type="transmembrane region" description="Helical" evidence="8">
    <location>
        <begin position="287"/>
        <end position="305"/>
    </location>
</feature>
<feature type="transmembrane region" description="Helical" evidence="8">
    <location>
        <begin position="220"/>
        <end position="244"/>
    </location>
</feature>
<feature type="transmembrane region" description="Helical" evidence="8">
    <location>
        <begin position="256"/>
        <end position="280"/>
    </location>
</feature>
<evidence type="ECO:0000256" key="8">
    <source>
        <dbReference type="SAM" id="Phobius"/>
    </source>
</evidence>
<dbReference type="GO" id="GO:0140359">
    <property type="term" value="F:ABC-type transporter activity"/>
    <property type="evidence" value="ECO:0007669"/>
    <property type="project" value="InterPro"/>
</dbReference>
<evidence type="ECO:0000313" key="11">
    <source>
        <dbReference type="Proteomes" id="UP000198641"/>
    </source>
</evidence>
<dbReference type="Pfam" id="PF12698">
    <property type="entry name" value="ABC2_membrane_3"/>
    <property type="match status" value="1"/>
</dbReference>
<keyword evidence="6 8" id="KW-1133">Transmembrane helix</keyword>
<evidence type="ECO:0000259" key="9">
    <source>
        <dbReference type="PROSITE" id="PS51012"/>
    </source>
</evidence>
<dbReference type="STRING" id="284577.SAMN05216571_103266"/>
<evidence type="ECO:0000256" key="5">
    <source>
        <dbReference type="ARBA" id="ARBA00022692"/>
    </source>
</evidence>
<dbReference type="Gene3D" id="3.40.1710.10">
    <property type="entry name" value="abc type-2 transporter like domain"/>
    <property type="match status" value="1"/>
</dbReference>
<evidence type="ECO:0000256" key="1">
    <source>
        <dbReference type="ARBA" id="ARBA00004651"/>
    </source>
</evidence>
<feature type="transmembrane region" description="Helical" evidence="8">
    <location>
        <begin position="343"/>
        <end position="364"/>
    </location>
</feature>
<organism evidence="10 11">
    <name type="scientific">Onishia taeanensis</name>
    <dbReference type="NCBI Taxonomy" id="284577"/>
    <lineage>
        <taxon>Bacteria</taxon>
        <taxon>Pseudomonadati</taxon>
        <taxon>Pseudomonadota</taxon>
        <taxon>Gammaproteobacteria</taxon>
        <taxon>Oceanospirillales</taxon>
        <taxon>Halomonadaceae</taxon>
        <taxon>Onishia</taxon>
    </lineage>
</organism>
<dbReference type="InterPro" id="IPR013525">
    <property type="entry name" value="ABC2_TM"/>
</dbReference>
<protein>
    <submittedName>
        <fullName evidence="10">ABC-2 type transport system permease protein</fullName>
    </submittedName>
</protein>
<evidence type="ECO:0000256" key="4">
    <source>
        <dbReference type="ARBA" id="ARBA00022475"/>
    </source>
</evidence>
<dbReference type="AlphaFoldDB" id="A0A1G7QHX9"/>
<feature type="transmembrane region" description="Helical" evidence="8">
    <location>
        <begin position="21"/>
        <end position="40"/>
    </location>
</feature>
<comment type="similarity">
    <text evidence="2">Belongs to the ABC-2 integral membrane protein family.</text>
</comment>
<feature type="transmembrane region" description="Helical" evidence="8">
    <location>
        <begin position="175"/>
        <end position="199"/>
    </location>
</feature>
<dbReference type="RefSeq" id="WP_092524104.1">
    <property type="nucleotide sequence ID" value="NZ_FNCI01000003.1"/>
</dbReference>
<dbReference type="OrthoDB" id="9808686at2"/>
<keyword evidence="11" id="KW-1185">Reference proteome</keyword>
<dbReference type="PANTHER" id="PTHR30294:SF47">
    <property type="entry name" value="INNER MEMBRANE TRANSPORT PERMEASE YHHJ"/>
    <property type="match status" value="1"/>
</dbReference>
<evidence type="ECO:0000313" key="10">
    <source>
        <dbReference type="EMBL" id="SDF98068.1"/>
    </source>
</evidence>
<keyword evidence="3" id="KW-0813">Transport</keyword>
<evidence type="ECO:0000256" key="2">
    <source>
        <dbReference type="ARBA" id="ARBA00007783"/>
    </source>
</evidence>
<keyword evidence="7 8" id="KW-0472">Membrane</keyword>
<feature type="domain" description="ABC transmembrane type-2" evidence="9">
    <location>
        <begin position="133"/>
        <end position="369"/>
    </location>
</feature>
<dbReference type="PROSITE" id="PS51012">
    <property type="entry name" value="ABC_TM2"/>
    <property type="match status" value="1"/>
</dbReference>
<dbReference type="Proteomes" id="UP000198641">
    <property type="component" value="Unassembled WGS sequence"/>
</dbReference>
<dbReference type="GO" id="GO:0005886">
    <property type="term" value="C:plasma membrane"/>
    <property type="evidence" value="ECO:0007669"/>
    <property type="project" value="UniProtKB-SubCell"/>
</dbReference>
<dbReference type="InterPro" id="IPR047817">
    <property type="entry name" value="ABC2_TM_bact-type"/>
</dbReference>
<keyword evidence="5 8" id="KW-0812">Transmembrane</keyword>
<evidence type="ECO:0000256" key="6">
    <source>
        <dbReference type="ARBA" id="ARBA00022989"/>
    </source>
</evidence>
<name>A0A1G7QHX9_9GAMM</name>
<evidence type="ECO:0000256" key="3">
    <source>
        <dbReference type="ARBA" id="ARBA00022448"/>
    </source>
</evidence>
<dbReference type="PANTHER" id="PTHR30294">
    <property type="entry name" value="MEMBRANE COMPONENT OF ABC TRANSPORTER YHHJ-RELATED"/>
    <property type="match status" value="1"/>
</dbReference>
<gene>
    <name evidence="10" type="ORF">SAMN05216571_103266</name>
</gene>
<sequence length="374" mass="40363">MRWVSNIYRLGIKEIYSLLRDPVLMGLILYTFTFAIYTVANGVKTELHNASIAIVDEDRSVLSSQLVAAFLPPYFKAPELIELSEVDPGMDKGRYTFVLDIPPRFEADVLAGRYPAIQLNVDATAMAIAGNGTHYITSILNGELLQYVSRSSADAALPVDLRVRAKFNPNLDSTWFMAVMQIINNLTILAIVLGGAAVIREREHGTLEHLLVMPVTVSEIMVAKIWANGLVIVIAAVLSLQIVVQGLLGIPITGSVLLFALGAAVYLFAVTAMGITLATVATTMPQFGLLSIPVFVVMNLLSGGITPLESMPPALQQAVQVLPSTHFIQFAQAVLYRGAGIGIVWPQLLATAVIGMAFLAFALVRFRATLAAVR</sequence>
<comment type="subcellular location">
    <subcellularLocation>
        <location evidence="1">Cell membrane</location>
        <topology evidence="1">Multi-pass membrane protein</topology>
    </subcellularLocation>
</comment>
<accession>A0A1G7QHX9</accession>
<dbReference type="InterPro" id="IPR051449">
    <property type="entry name" value="ABC-2_transporter_component"/>
</dbReference>
<dbReference type="EMBL" id="FNCI01000003">
    <property type="protein sequence ID" value="SDF98068.1"/>
    <property type="molecule type" value="Genomic_DNA"/>
</dbReference>
<keyword evidence="4" id="KW-1003">Cell membrane</keyword>
<evidence type="ECO:0000256" key="7">
    <source>
        <dbReference type="ARBA" id="ARBA00023136"/>
    </source>
</evidence>
<reference evidence="10 11" key="1">
    <citation type="submission" date="2016-10" db="EMBL/GenBank/DDBJ databases">
        <authorList>
            <person name="de Groot N.N."/>
        </authorList>
    </citation>
    <scope>NUCLEOTIDE SEQUENCE [LARGE SCALE GENOMIC DNA]</scope>
    <source>
        <strain evidence="10 11">BH539</strain>
    </source>
</reference>
<proteinExistence type="inferred from homology"/>